<dbReference type="AlphaFoldDB" id="A0A2T8F6Q6"/>
<accession>A0A2T8F6Q6</accession>
<protein>
    <recommendedName>
        <fullName evidence="3">SnoaL-like domain-containing protein</fullName>
    </recommendedName>
</protein>
<name>A0A2T8F6Q6_9ACTN</name>
<reference evidence="1 2" key="1">
    <citation type="submission" date="2018-04" db="EMBL/GenBank/DDBJ databases">
        <title>Genome of Nocardioides gansuensis WSJ-1.</title>
        <authorList>
            <person name="Wu S."/>
            <person name="Wang G."/>
        </authorList>
    </citation>
    <scope>NUCLEOTIDE SEQUENCE [LARGE SCALE GENOMIC DNA]</scope>
    <source>
        <strain evidence="1 2">WSJ-1</strain>
    </source>
</reference>
<comment type="caution">
    <text evidence="1">The sequence shown here is derived from an EMBL/GenBank/DDBJ whole genome shotgun (WGS) entry which is preliminary data.</text>
</comment>
<keyword evidence="2" id="KW-1185">Reference proteome</keyword>
<evidence type="ECO:0000313" key="2">
    <source>
        <dbReference type="Proteomes" id="UP000246018"/>
    </source>
</evidence>
<organism evidence="1 2">
    <name type="scientific">Nocardioides gansuensis</name>
    <dbReference type="NCBI Taxonomy" id="2138300"/>
    <lineage>
        <taxon>Bacteria</taxon>
        <taxon>Bacillati</taxon>
        <taxon>Actinomycetota</taxon>
        <taxon>Actinomycetes</taxon>
        <taxon>Propionibacteriales</taxon>
        <taxon>Nocardioidaceae</taxon>
        <taxon>Nocardioides</taxon>
    </lineage>
</organism>
<evidence type="ECO:0000313" key="1">
    <source>
        <dbReference type="EMBL" id="PVG81393.1"/>
    </source>
</evidence>
<sequence length="184" mass="19626">MALVAGVLAGCSPDEVPGEQQTPTPRSVALRVESVSGADHLDEEDRTALETEIGDVLSHYVVRGFLGDFPRREFVASFESFTSGAARHAARDIEQLTAARVQDATAVRATRLDADLSFLVDGQDVIGATAAVRFAFEATMEDGKPRPLSLRGRFLLEEGAGEWSIFGYDVALDDGATLETGVAP</sequence>
<dbReference type="EMBL" id="QDGZ01000008">
    <property type="protein sequence ID" value="PVG81393.1"/>
    <property type="molecule type" value="Genomic_DNA"/>
</dbReference>
<gene>
    <name evidence="1" type="ORF">DDE18_18060</name>
</gene>
<evidence type="ECO:0008006" key="3">
    <source>
        <dbReference type="Google" id="ProtNLM"/>
    </source>
</evidence>
<proteinExistence type="predicted"/>
<dbReference type="Proteomes" id="UP000246018">
    <property type="component" value="Unassembled WGS sequence"/>
</dbReference>